<keyword evidence="2 7" id="KW-0812">Transmembrane</keyword>
<evidence type="ECO:0000259" key="8">
    <source>
        <dbReference type="Pfam" id="PF20684"/>
    </source>
</evidence>
<dbReference type="PANTHER" id="PTHR33048:SF96">
    <property type="entry name" value="INTEGRAL MEMBRANE PROTEIN"/>
    <property type="match status" value="1"/>
</dbReference>
<evidence type="ECO:0000256" key="1">
    <source>
        <dbReference type="ARBA" id="ARBA00004141"/>
    </source>
</evidence>
<proteinExistence type="inferred from homology"/>
<feature type="transmembrane region" description="Helical" evidence="7">
    <location>
        <begin position="45"/>
        <end position="66"/>
    </location>
</feature>
<feature type="region of interest" description="Disordered" evidence="6">
    <location>
        <begin position="355"/>
        <end position="405"/>
    </location>
</feature>
<dbReference type="PANTHER" id="PTHR33048">
    <property type="entry name" value="PTH11-LIKE INTEGRAL MEMBRANE PROTEIN (AFU_ORTHOLOGUE AFUA_5G11245)"/>
    <property type="match status" value="1"/>
</dbReference>
<comment type="similarity">
    <text evidence="5">Belongs to the SAT4 family.</text>
</comment>
<dbReference type="AlphaFoldDB" id="A0AAW0R776"/>
<evidence type="ECO:0000256" key="7">
    <source>
        <dbReference type="SAM" id="Phobius"/>
    </source>
</evidence>
<accession>A0AAW0R776</accession>
<feature type="compositionally biased region" description="Basic and acidic residues" evidence="6">
    <location>
        <begin position="370"/>
        <end position="379"/>
    </location>
</feature>
<feature type="transmembrane region" description="Helical" evidence="7">
    <location>
        <begin position="207"/>
        <end position="227"/>
    </location>
</feature>
<dbReference type="InterPro" id="IPR052337">
    <property type="entry name" value="SAT4-like"/>
</dbReference>
<feature type="transmembrane region" description="Helical" evidence="7">
    <location>
        <begin position="122"/>
        <end position="145"/>
    </location>
</feature>
<organism evidence="9 10">
    <name type="scientific">Apiospora kogelbergensis</name>
    <dbReference type="NCBI Taxonomy" id="1337665"/>
    <lineage>
        <taxon>Eukaryota</taxon>
        <taxon>Fungi</taxon>
        <taxon>Dikarya</taxon>
        <taxon>Ascomycota</taxon>
        <taxon>Pezizomycotina</taxon>
        <taxon>Sordariomycetes</taxon>
        <taxon>Xylariomycetidae</taxon>
        <taxon>Amphisphaeriales</taxon>
        <taxon>Apiosporaceae</taxon>
        <taxon>Apiospora</taxon>
    </lineage>
</organism>
<dbReference type="Pfam" id="PF20684">
    <property type="entry name" value="Fung_rhodopsin"/>
    <property type="match status" value="1"/>
</dbReference>
<evidence type="ECO:0000256" key="6">
    <source>
        <dbReference type="SAM" id="MobiDB-lite"/>
    </source>
</evidence>
<dbReference type="Proteomes" id="UP001392437">
    <property type="component" value="Unassembled WGS sequence"/>
</dbReference>
<evidence type="ECO:0000256" key="2">
    <source>
        <dbReference type="ARBA" id="ARBA00022692"/>
    </source>
</evidence>
<feature type="transmembrane region" description="Helical" evidence="7">
    <location>
        <begin position="12"/>
        <end position="33"/>
    </location>
</feature>
<feature type="transmembrane region" description="Helical" evidence="7">
    <location>
        <begin position="165"/>
        <end position="195"/>
    </location>
</feature>
<keyword evidence="4 7" id="KW-0472">Membrane</keyword>
<protein>
    <recommendedName>
        <fullName evidence="8">Rhodopsin domain-containing protein</fullName>
    </recommendedName>
</protein>
<feature type="compositionally biased region" description="Polar residues" evidence="6">
    <location>
        <begin position="387"/>
        <end position="399"/>
    </location>
</feature>
<reference evidence="9 10" key="1">
    <citation type="submission" date="2023-01" db="EMBL/GenBank/DDBJ databases">
        <title>Analysis of 21 Apiospora genomes using comparative genomics revels a genus with tremendous synthesis potential of carbohydrate active enzymes and secondary metabolites.</title>
        <authorList>
            <person name="Sorensen T."/>
        </authorList>
    </citation>
    <scope>NUCLEOTIDE SEQUENCE [LARGE SCALE GENOMIC DNA]</scope>
    <source>
        <strain evidence="9 10">CBS 117206</strain>
    </source>
</reference>
<gene>
    <name evidence="9" type="ORF">PG999_002000</name>
</gene>
<feature type="transmembrane region" description="Helical" evidence="7">
    <location>
        <begin position="93"/>
        <end position="115"/>
    </location>
</feature>
<sequence>MDVQVPNRGPELMAVDVCFAVMAFIACVLRVFTRLYMVKAFGADDVLMVVSTVFFLVYSSFSMAGVQNGTGHHHKDLEPTSIQTAMRCWWMCYLTYTCSMITSKISIGLFLLRIAVKKMHQYIIYTAMTISVISGLAFFLVTLFQCNPSPYFWNRYIPGEQGSCVPSSVIIGLGFLYTSFSLISDFTFALLPAVLIWDLKLKQRTKFAIIPLLAMGCVASCAVVARYPYMPRLREVDDFLWATVDIAIWSTVEQGLAITAGSLATLRPLFKHIGYSLGLTTRPSDYAAGGTAGYAGHTGGPASHARSRKMSRSGLDDFSGRSGQFSQLSDEEARIGSSAGGNTIPLSKVEVRITAGSRNHQNGSSGSGGDRLRAMSEKNESEEELRTGNQKVVQPTSFVSDDERR</sequence>
<evidence type="ECO:0000256" key="4">
    <source>
        <dbReference type="ARBA" id="ARBA00023136"/>
    </source>
</evidence>
<feature type="region of interest" description="Disordered" evidence="6">
    <location>
        <begin position="296"/>
        <end position="342"/>
    </location>
</feature>
<evidence type="ECO:0000256" key="3">
    <source>
        <dbReference type="ARBA" id="ARBA00022989"/>
    </source>
</evidence>
<keyword evidence="3 7" id="KW-1133">Transmembrane helix</keyword>
<feature type="domain" description="Rhodopsin" evidence="8">
    <location>
        <begin position="29"/>
        <end position="271"/>
    </location>
</feature>
<evidence type="ECO:0000313" key="9">
    <source>
        <dbReference type="EMBL" id="KAK8129620.1"/>
    </source>
</evidence>
<comment type="caution">
    <text evidence="9">The sequence shown here is derived from an EMBL/GenBank/DDBJ whole genome shotgun (WGS) entry which is preliminary data.</text>
</comment>
<keyword evidence="10" id="KW-1185">Reference proteome</keyword>
<name>A0AAW0R776_9PEZI</name>
<dbReference type="EMBL" id="JAQQWP010000002">
    <property type="protein sequence ID" value="KAK8129620.1"/>
    <property type="molecule type" value="Genomic_DNA"/>
</dbReference>
<evidence type="ECO:0000256" key="5">
    <source>
        <dbReference type="ARBA" id="ARBA00038359"/>
    </source>
</evidence>
<dbReference type="GO" id="GO:0016020">
    <property type="term" value="C:membrane"/>
    <property type="evidence" value="ECO:0007669"/>
    <property type="project" value="UniProtKB-SubCell"/>
</dbReference>
<dbReference type="InterPro" id="IPR049326">
    <property type="entry name" value="Rhodopsin_dom_fungi"/>
</dbReference>
<evidence type="ECO:0000313" key="10">
    <source>
        <dbReference type="Proteomes" id="UP001392437"/>
    </source>
</evidence>
<comment type="subcellular location">
    <subcellularLocation>
        <location evidence="1">Membrane</location>
        <topology evidence="1">Multi-pass membrane protein</topology>
    </subcellularLocation>
</comment>